<keyword evidence="3" id="KW-0964">Secreted</keyword>
<keyword evidence="4" id="KW-0732">Signal</keyword>
<proteinExistence type="inferred from homology"/>
<dbReference type="PROSITE" id="PS51257">
    <property type="entry name" value="PROKAR_LIPOPROTEIN"/>
    <property type="match status" value="1"/>
</dbReference>
<keyword evidence="5" id="KW-1185">Reference proteome</keyword>
<dbReference type="SUPFAM" id="SSF102198">
    <property type="entry name" value="Putative cyclase"/>
    <property type="match status" value="1"/>
</dbReference>
<accession>A0A6P6SB64</accession>
<reference evidence="5" key="1">
    <citation type="journal article" date="2025" name="Foods">
        <title>Unveiling the Microbial Signatures of Arabica Coffee Cherries: Insights into Ripeness Specific Diversity, Functional Traits, and Implications for Quality and Safety.</title>
        <authorList>
            <consortium name="RefSeq"/>
            <person name="Tenea G.N."/>
            <person name="Cifuentes V."/>
            <person name="Reyes P."/>
            <person name="Cevallos-Vallejos M."/>
        </authorList>
    </citation>
    <scope>NUCLEOTIDE SEQUENCE [LARGE SCALE GENOMIC DNA]</scope>
</reference>
<dbReference type="Proteomes" id="UP001652660">
    <property type="component" value="Chromosome 5c"/>
</dbReference>
<dbReference type="GO" id="GO:0019441">
    <property type="term" value="P:L-tryptophan catabolic process to kynurenine"/>
    <property type="evidence" value="ECO:0007669"/>
    <property type="project" value="InterPro"/>
</dbReference>
<reference evidence="6" key="2">
    <citation type="submission" date="2025-08" db="UniProtKB">
        <authorList>
            <consortium name="RefSeq"/>
        </authorList>
    </citation>
    <scope>IDENTIFICATION</scope>
    <source>
        <tissue evidence="6">Leaves</tissue>
    </source>
</reference>
<dbReference type="InterPro" id="IPR007325">
    <property type="entry name" value="KFase/CYL"/>
</dbReference>
<feature type="signal peptide" evidence="4">
    <location>
        <begin position="1"/>
        <end position="25"/>
    </location>
</feature>
<dbReference type="RefSeq" id="XP_027063081.1">
    <property type="nucleotide sequence ID" value="XM_027207280.1"/>
</dbReference>
<feature type="chain" id="PRO_5027803664" evidence="4">
    <location>
        <begin position="26"/>
        <end position="246"/>
    </location>
</feature>
<evidence type="ECO:0000313" key="5">
    <source>
        <dbReference type="Proteomes" id="UP001652660"/>
    </source>
</evidence>
<protein>
    <submittedName>
        <fullName evidence="6">Cyclase-like protein 2</fullName>
    </submittedName>
</protein>
<dbReference type="Gene3D" id="3.50.30.50">
    <property type="entry name" value="Putative cyclase"/>
    <property type="match status" value="1"/>
</dbReference>
<keyword evidence="3" id="KW-0272">Extracellular matrix</keyword>
<dbReference type="PANTHER" id="PTHR31118:SF12">
    <property type="entry name" value="CYCLASE-LIKE PROTEIN 2"/>
    <property type="match status" value="1"/>
</dbReference>
<gene>
    <name evidence="6" type="primary">LOC113689511</name>
</gene>
<evidence type="ECO:0000256" key="3">
    <source>
        <dbReference type="ARBA" id="ARBA00022530"/>
    </source>
</evidence>
<comment type="similarity">
    <text evidence="2">Belongs to the Cyclase 1 superfamily.</text>
</comment>
<dbReference type="InterPro" id="IPR037175">
    <property type="entry name" value="KFase_sf"/>
</dbReference>
<evidence type="ECO:0000313" key="6">
    <source>
        <dbReference type="RefSeq" id="XP_027063081.1"/>
    </source>
</evidence>
<dbReference type="AlphaFoldDB" id="A0A6P6SB64"/>
<dbReference type="Pfam" id="PF04199">
    <property type="entry name" value="Cyclase"/>
    <property type="match status" value="1"/>
</dbReference>
<evidence type="ECO:0000256" key="1">
    <source>
        <dbReference type="ARBA" id="ARBA00004498"/>
    </source>
</evidence>
<organism evidence="5 6">
    <name type="scientific">Coffea arabica</name>
    <name type="common">Arabian coffee</name>
    <dbReference type="NCBI Taxonomy" id="13443"/>
    <lineage>
        <taxon>Eukaryota</taxon>
        <taxon>Viridiplantae</taxon>
        <taxon>Streptophyta</taxon>
        <taxon>Embryophyta</taxon>
        <taxon>Tracheophyta</taxon>
        <taxon>Spermatophyta</taxon>
        <taxon>Magnoliopsida</taxon>
        <taxon>eudicotyledons</taxon>
        <taxon>Gunneridae</taxon>
        <taxon>Pentapetalae</taxon>
        <taxon>asterids</taxon>
        <taxon>lamiids</taxon>
        <taxon>Gentianales</taxon>
        <taxon>Rubiaceae</taxon>
        <taxon>Ixoroideae</taxon>
        <taxon>Gardenieae complex</taxon>
        <taxon>Bertiereae - Coffeeae clade</taxon>
        <taxon>Coffeeae</taxon>
        <taxon>Coffea</taxon>
    </lineage>
</organism>
<evidence type="ECO:0000256" key="2">
    <source>
        <dbReference type="ARBA" id="ARBA00007865"/>
    </source>
</evidence>
<dbReference type="GeneID" id="113689511"/>
<comment type="subcellular location">
    <subcellularLocation>
        <location evidence="1">Secreted</location>
        <location evidence="1">Extracellular space</location>
        <location evidence="1">Extracellular matrix</location>
    </subcellularLocation>
</comment>
<dbReference type="OrthoDB" id="7108654at2759"/>
<name>A0A6P6SB64_COFAR</name>
<dbReference type="PANTHER" id="PTHR31118">
    <property type="entry name" value="CYCLASE-LIKE PROTEIN 2"/>
    <property type="match status" value="1"/>
</dbReference>
<sequence length="246" mass="26308">MKKSISCLVLLSLACIASFANTSDGQSDGCKIYDITHPIKNNMPTFGSLLGAKDVIKEFQGKATITGTITVGTHLGTHVDAPSHIFPGLLGQPGFTVDALDLKTLMGSVLVVETPKDKNITSEVMQSLQIPPGTNRVIFKTANTDNRLMDTGFFVPNYTGFTATGADWLVKNTNITFVGIDYMSVAVIDEIVPVHITLLTSHKIIPVENLKLDGIAPGNYNVLCLPLKVVAEAAPVRCILLDAACH</sequence>
<dbReference type="GO" id="GO:0004061">
    <property type="term" value="F:arylformamidase activity"/>
    <property type="evidence" value="ECO:0007669"/>
    <property type="project" value="InterPro"/>
</dbReference>
<evidence type="ECO:0000256" key="4">
    <source>
        <dbReference type="SAM" id="SignalP"/>
    </source>
</evidence>